<comment type="caution">
    <text evidence="1">The sequence shown here is derived from an EMBL/GenBank/DDBJ whole genome shotgun (WGS) entry which is preliminary data.</text>
</comment>
<protein>
    <submittedName>
        <fullName evidence="1">Uncharacterized protein</fullName>
    </submittedName>
</protein>
<evidence type="ECO:0000313" key="1">
    <source>
        <dbReference type="EMBL" id="KAJ9050386.1"/>
    </source>
</evidence>
<reference evidence="1" key="1">
    <citation type="submission" date="2022-04" db="EMBL/GenBank/DDBJ databases">
        <title>Genome of the entomopathogenic fungus Entomophthora muscae.</title>
        <authorList>
            <person name="Elya C."/>
            <person name="Lovett B.R."/>
            <person name="Lee E."/>
            <person name="Macias A.M."/>
            <person name="Hajek A.E."/>
            <person name="De Bivort B.L."/>
            <person name="Kasson M.T."/>
            <person name="De Fine Licht H.H."/>
            <person name="Stajich J.E."/>
        </authorList>
    </citation>
    <scope>NUCLEOTIDE SEQUENCE</scope>
    <source>
        <strain evidence="1">Berkeley</strain>
    </source>
</reference>
<accession>A0ACC2RJY4</accession>
<gene>
    <name evidence="1" type="ORF">DSO57_1014827</name>
</gene>
<proteinExistence type="predicted"/>
<dbReference type="Proteomes" id="UP001165960">
    <property type="component" value="Unassembled WGS sequence"/>
</dbReference>
<keyword evidence="2" id="KW-1185">Reference proteome</keyword>
<evidence type="ECO:0000313" key="2">
    <source>
        <dbReference type="Proteomes" id="UP001165960"/>
    </source>
</evidence>
<organism evidence="1 2">
    <name type="scientific">Entomophthora muscae</name>
    <dbReference type="NCBI Taxonomy" id="34485"/>
    <lineage>
        <taxon>Eukaryota</taxon>
        <taxon>Fungi</taxon>
        <taxon>Fungi incertae sedis</taxon>
        <taxon>Zoopagomycota</taxon>
        <taxon>Entomophthoromycotina</taxon>
        <taxon>Entomophthoromycetes</taxon>
        <taxon>Entomophthorales</taxon>
        <taxon>Entomophthoraceae</taxon>
        <taxon>Entomophthora</taxon>
    </lineage>
</organism>
<name>A0ACC2RJY4_9FUNG</name>
<sequence>MKNIPTAPPLPDAPPAQDFSKLGFVYITVLGLANQVVPYTGSWRPLATALNYLVRIAPIVYMAFQAQPASPVGVQLDSSMGHDSWIKNKVKKCLPQNTKDLFNILEVSQFEMPPDVMAAFYKHSESFLPKALASELIR</sequence>
<dbReference type="EMBL" id="QTSX02007157">
    <property type="protein sequence ID" value="KAJ9050386.1"/>
    <property type="molecule type" value="Genomic_DNA"/>
</dbReference>